<name>A0A1B9IMB5_9TREE</name>
<dbReference type="AlphaFoldDB" id="A0A1B9IMB5"/>
<keyword evidence="3" id="KW-1185">Reference proteome</keyword>
<sequence>MPFCLDDHGREQLERGKETLATARDMRAIHTLTVREMLTVLRSETVDYEEVRKRGPALERSLTPDAWLEDGMKFVRRTIRELTLIASTEIQPDQQYSSKPSSNSKPTKFRASTKFTGDSPVFTLIYPSDTVDSGAMSPQDVEL</sequence>
<feature type="region of interest" description="Disordered" evidence="1">
    <location>
        <begin position="91"/>
        <end position="114"/>
    </location>
</feature>
<gene>
    <name evidence="2" type="ORF">L486_05579</name>
</gene>
<protein>
    <submittedName>
        <fullName evidence="2">Uncharacterized protein</fullName>
    </submittedName>
</protein>
<evidence type="ECO:0000256" key="1">
    <source>
        <dbReference type="SAM" id="MobiDB-lite"/>
    </source>
</evidence>
<reference evidence="3" key="2">
    <citation type="submission" date="2013-12" db="EMBL/GenBank/DDBJ databases">
        <title>Evolution of pathogenesis and genome organization in the Tremellales.</title>
        <authorList>
            <person name="Cuomo C."/>
            <person name="Litvintseva A."/>
            <person name="Heitman J."/>
            <person name="Chen Y."/>
            <person name="Sun S."/>
            <person name="Springer D."/>
            <person name="Dromer F."/>
            <person name="Young S."/>
            <person name="Zeng Q."/>
            <person name="Chapman S."/>
            <person name="Gujja S."/>
            <person name="Saif S."/>
            <person name="Birren B."/>
        </authorList>
    </citation>
    <scope>NUCLEOTIDE SEQUENCE [LARGE SCALE GENOMIC DNA]</scope>
    <source>
        <strain evidence="3">CBS 10435</strain>
    </source>
</reference>
<reference evidence="2 3" key="1">
    <citation type="submission" date="2013-07" db="EMBL/GenBank/DDBJ databases">
        <title>The Genome Sequence of Kwoniella mangroviensis CBS10435.</title>
        <authorList>
            <consortium name="The Broad Institute Genome Sequencing Platform"/>
            <person name="Cuomo C."/>
            <person name="Litvintseva A."/>
            <person name="Chen Y."/>
            <person name="Heitman J."/>
            <person name="Sun S."/>
            <person name="Springer D."/>
            <person name="Dromer F."/>
            <person name="Young S.K."/>
            <person name="Zeng Q."/>
            <person name="Gargeya S."/>
            <person name="Fitzgerald M."/>
            <person name="Abouelleil A."/>
            <person name="Alvarado L."/>
            <person name="Berlin A.M."/>
            <person name="Chapman S.B."/>
            <person name="Dewar J."/>
            <person name="Goldberg J."/>
            <person name="Griggs A."/>
            <person name="Gujja S."/>
            <person name="Hansen M."/>
            <person name="Howarth C."/>
            <person name="Imamovic A."/>
            <person name="Larimer J."/>
            <person name="McCowan C."/>
            <person name="Murphy C."/>
            <person name="Pearson M."/>
            <person name="Priest M."/>
            <person name="Roberts A."/>
            <person name="Saif S."/>
            <person name="Shea T."/>
            <person name="Sykes S."/>
            <person name="Wortman J."/>
            <person name="Nusbaum C."/>
            <person name="Birren B."/>
        </authorList>
    </citation>
    <scope>NUCLEOTIDE SEQUENCE [LARGE SCALE GENOMIC DNA]</scope>
    <source>
        <strain evidence="2 3">CBS 10435</strain>
    </source>
</reference>
<evidence type="ECO:0000313" key="3">
    <source>
        <dbReference type="Proteomes" id="UP000092583"/>
    </source>
</evidence>
<proteinExistence type="predicted"/>
<dbReference type="EMBL" id="KI669464">
    <property type="protein sequence ID" value="OCF56725.1"/>
    <property type="molecule type" value="Genomic_DNA"/>
</dbReference>
<dbReference type="Proteomes" id="UP000092583">
    <property type="component" value="Unassembled WGS sequence"/>
</dbReference>
<feature type="compositionally biased region" description="Low complexity" evidence="1">
    <location>
        <begin position="97"/>
        <end position="106"/>
    </location>
</feature>
<evidence type="ECO:0000313" key="2">
    <source>
        <dbReference type="EMBL" id="OCF56725.1"/>
    </source>
</evidence>
<accession>A0A1B9IMB5</accession>
<organism evidence="2 3">
    <name type="scientific">Kwoniella mangroviensis CBS 10435</name>
    <dbReference type="NCBI Taxonomy" id="1331196"/>
    <lineage>
        <taxon>Eukaryota</taxon>
        <taxon>Fungi</taxon>
        <taxon>Dikarya</taxon>
        <taxon>Basidiomycota</taxon>
        <taxon>Agaricomycotina</taxon>
        <taxon>Tremellomycetes</taxon>
        <taxon>Tremellales</taxon>
        <taxon>Cryptococcaceae</taxon>
        <taxon>Kwoniella</taxon>
    </lineage>
</organism>